<evidence type="ECO:0000256" key="3">
    <source>
        <dbReference type="ARBA" id="ARBA00023015"/>
    </source>
</evidence>
<evidence type="ECO:0000313" key="9">
    <source>
        <dbReference type="EMBL" id="OQE16212.1"/>
    </source>
</evidence>
<evidence type="ECO:0000259" key="8">
    <source>
        <dbReference type="PROSITE" id="PS50048"/>
    </source>
</evidence>
<keyword evidence="5" id="KW-0804">Transcription</keyword>
<dbReference type="GO" id="GO:0006351">
    <property type="term" value="P:DNA-templated transcription"/>
    <property type="evidence" value="ECO:0007669"/>
    <property type="project" value="InterPro"/>
</dbReference>
<evidence type="ECO:0000256" key="2">
    <source>
        <dbReference type="ARBA" id="ARBA00022723"/>
    </source>
</evidence>
<protein>
    <recommendedName>
        <fullName evidence="8">Zn(2)-C6 fungal-type domain-containing protein</fullName>
    </recommendedName>
</protein>
<keyword evidence="6" id="KW-0539">Nucleus</keyword>
<organism evidence="9 10">
    <name type="scientific">Penicillium steckii</name>
    <dbReference type="NCBI Taxonomy" id="303698"/>
    <lineage>
        <taxon>Eukaryota</taxon>
        <taxon>Fungi</taxon>
        <taxon>Dikarya</taxon>
        <taxon>Ascomycota</taxon>
        <taxon>Pezizomycotina</taxon>
        <taxon>Eurotiomycetes</taxon>
        <taxon>Eurotiomycetidae</taxon>
        <taxon>Eurotiales</taxon>
        <taxon>Aspergillaceae</taxon>
        <taxon>Penicillium</taxon>
    </lineage>
</organism>
<dbReference type="InterPro" id="IPR050613">
    <property type="entry name" value="Sec_Metabolite_Reg"/>
</dbReference>
<dbReference type="SUPFAM" id="SSF57701">
    <property type="entry name" value="Zn2/Cys6 DNA-binding domain"/>
    <property type="match status" value="1"/>
</dbReference>
<sequence length="637" mass="73001">MEPSLKLDYRRVDRKRRNQKPRVLLSCTTCREMKLRCNRAFPCDNCQKRGLEAGCHYNTERALPEQRHHLHSECERKIQELQSQLLRLKSESQAERCSRSAINSPDLNPIETIQTAEPTYKSTTDSQILVPESESTYSINGNHWQAMMRNATENLLNSDNSNSYETGCTQVPQLLQGVSKETTLEDLLMGLPARNIVDALVSRCLDTAEPSLMIVHAPTFKRECVEFWNNPSGVSRAWLALLFGILSCSVWMDHSMDPEMHRKPHPKVFTHYRQKCIAALISSNYTTPGRYKLEAATIHLGVEYLQSDGLKTDISILMSIVSRLALMMGYHRDPSIYVQLSHFEKEMRRRVWLILSLIDYFVSWQSGLPTVFPVGLSNVAPPETFIREDSDRNTEDFLLSNPDRMISVNITFALAQVRLMRAANAIIESIDADSMSTSTFHLEQQLDTAWAHVPAYLKGSATSRSDCHTGLQVLTLEMTYHRARCILYRRHLLKERRNPKYKLFRTECVHAAQRVLHCQTELFQGIFSQPQFRHKVWFGISRSICDCLTAAMVISLEIINRTKNNEFIGHGSLEELVETLRISHLSWEQCSRPSPETIKAAGILKKMLSLIDQSDSVLHRPQIDSSLIIHEHHNRLV</sequence>
<dbReference type="PANTHER" id="PTHR31001:SF86">
    <property type="entry name" value="ZN(II)2CYS6 TRANSCRIPTION FACTOR (EUROFUNG)"/>
    <property type="match status" value="1"/>
</dbReference>
<dbReference type="GO" id="GO:0005634">
    <property type="term" value="C:nucleus"/>
    <property type="evidence" value="ECO:0007669"/>
    <property type="project" value="UniProtKB-SubCell"/>
</dbReference>
<dbReference type="GO" id="GO:0003677">
    <property type="term" value="F:DNA binding"/>
    <property type="evidence" value="ECO:0007669"/>
    <property type="project" value="UniProtKB-KW"/>
</dbReference>
<keyword evidence="4" id="KW-0238">DNA-binding</keyword>
<evidence type="ECO:0000313" key="10">
    <source>
        <dbReference type="Proteomes" id="UP000191285"/>
    </source>
</evidence>
<dbReference type="OrthoDB" id="4934715at2759"/>
<feature type="domain" description="Zn(2)-C6 fungal-type" evidence="8">
    <location>
        <begin position="26"/>
        <end position="57"/>
    </location>
</feature>
<dbReference type="CDD" id="cd12148">
    <property type="entry name" value="fungal_TF_MHR"/>
    <property type="match status" value="1"/>
</dbReference>
<keyword evidence="2" id="KW-0479">Metal-binding</keyword>
<dbReference type="Pfam" id="PF00172">
    <property type="entry name" value="Zn_clus"/>
    <property type="match status" value="1"/>
</dbReference>
<dbReference type="CDD" id="cd00067">
    <property type="entry name" value="GAL4"/>
    <property type="match status" value="1"/>
</dbReference>
<dbReference type="InterPro" id="IPR036864">
    <property type="entry name" value="Zn2-C6_fun-type_DNA-bd_sf"/>
</dbReference>
<keyword evidence="3" id="KW-0805">Transcription regulation</keyword>
<evidence type="ECO:0000256" key="4">
    <source>
        <dbReference type="ARBA" id="ARBA00023125"/>
    </source>
</evidence>
<dbReference type="InterPro" id="IPR007219">
    <property type="entry name" value="XnlR_reg_dom"/>
</dbReference>
<dbReference type="GO" id="GO:0000981">
    <property type="term" value="F:DNA-binding transcription factor activity, RNA polymerase II-specific"/>
    <property type="evidence" value="ECO:0007669"/>
    <property type="project" value="InterPro"/>
</dbReference>
<evidence type="ECO:0000256" key="6">
    <source>
        <dbReference type="ARBA" id="ARBA00023242"/>
    </source>
</evidence>
<dbReference type="PROSITE" id="PS50048">
    <property type="entry name" value="ZN2_CY6_FUNGAL_2"/>
    <property type="match status" value="1"/>
</dbReference>
<proteinExistence type="predicted"/>
<dbReference type="Proteomes" id="UP000191285">
    <property type="component" value="Unassembled WGS sequence"/>
</dbReference>
<dbReference type="STRING" id="303698.A0A1V6SQ82"/>
<evidence type="ECO:0000256" key="1">
    <source>
        <dbReference type="ARBA" id="ARBA00004123"/>
    </source>
</evidence>
<keyword evidence="7" id="KW-0175">Coiled coil</keyword>
<reference evidence="10" key="1">
    <citation type="journal article" date="2017" name="Nat. Microbiol.">
        <title>Global analysis of biosynthetic gene clusters reveals vast potential of secondary metabolite production in Penicillium species.</title>
        <authorList>
            <person name="Nielsen J.C."/>
            <person name="Grijseels S."/>
            <person name="Prigent S."/>
            <person name="Ji B."/>
            <person name="Dainat J."/>
            <person name="Nielsen K.F."/>
            <person name="Frisvad J.C."/>
            <person name="Workman M."/>
            <person name="Nielsen J."/>
        </authorList>
    </citation>
    <scope>NUCLEOTIDE SEQUENCE [LARGE SCALE GENOMIC DNA]</scope>
    <source>
        <strain evidence="10">IBT 24891</strain>
    </source>
</reference>
<dbReference type="Gene3D" id="4.10.240.10">
    <property type="entry name" value="Zn(2)-C6 fungal-type DNA-binding domain"/>
    <property type="match status" value="1"/>
</dbReference>
<evidence type="ECO:0000256" key="7">
    <source>
        <dbReference type="SAM" id="Coils"/>
    </source>
</evidence>
<dbReference type="GO" id="GO:0008270">
    <property type="term" value="F:zinc ion binding"/>
    <property type="evidence" value="ECO:0007669"/>
    <property type="project" value="InterPro"/>
</dbReference>
<dbReference type="AlphaFoldDB" id="A0A1V6SQ82"/>
<feature type="coiled-coil region" evidence="7">
    <location>
        <begin position="71"/>
        <end position="98"/>
    </location>
</feature>
<dbReference type="PANTHER" id="PTHR31001">
    <property type="entry name" value="UNCHARACTERIZED TRANSCRIPTIONAL REGULATORY PROTEIN"/>
    <property type="match status" value="1"/>
</dbReference>
<dbReference type="Pfam" id="PF04082">
    <property type="entry name" value="Fungal_trans"/>
    <property type="match status" value="1"/>
</dbReference>
<gene>
    <name evidence="9" type="ORF">PENSTE_c025G02481</name>
</gene>
<dbReference type="PROSITE" id="PS00463">
    <property type="entry name" value="ZN2_CY6_FUNGAL_1"/>
    <property type="match status" value="1"/>
</dbReference>
<keyword evidence="10" id="KW-1185">Reference proteome</keyword>
<dbReference type="EMBL" id="MLKD01000025">
    <property type="protein sequence ID" value="OQE16212.1"/>
    <property type="molecule type" value="Genomic_DNA"/>
</dbReference>
<dbReference type="InterPro" id="IPR001138">
    <property type="entry name" value="Zn2Cys6_DnaBD"/>
</dbReference>
<dbReference type="SMART" id="SM00066">
    <property type="entry name" value="GAL4"/>
    <property type="match status" value="1"/>
</dbReference>
<accession>A0A1V6SQ82</accession>
<comment type="caution">
    <text evidence="9">The sequence shown here is derived from an EMBL/GenBank/DDBJ whole genome shotgun (WGS) entry which is preliminary data.</text>
</comment>
<name>A0A1V6SQ82_9EURO</name>
<evidence type="ECO:0000256" key="5">
    <source>
        <dbReference type="ARBA" id="ARBA00023163"/>
    </source>
</evidence>
<comment type="subcellular location">
    <subcellularLocation>
        <location evidence="1">Nucleus</location>
    </subcellularLocation>
</comment>